<dbReference type="Pfam" id="PF02826">
    <property type="entry name" value="2-Hacid_dh_C"/>
    <property type="match status" value="1"/>
</dbReference>
<dbReference type="InterPro" id="IPR036291">
    <property type="entry name" value="NAD(P)-bd_dom_sf"/>
</dbReference>
<sequence>MQAIFYHPTADFSLWQKAFTQSLDGLTLFDYQGNSNYSKCDIDFAFVWAPPIDMLTQFPNLKAVFVLGAGVDAILDEAQKHPGYIPENAPLVRIEDGGMALQMVEYALARVYHYFRRFDAYDALKRKKKWNPLDAFSYEEFSIGILGAGVLGKAVATALVNAGYRVKSFSRSAQNTPGVEGFYGADKLDHFLQGTQLLINLLPSTPETRGIINHSLLLKLNKGCYFINLARGAHVIEEDLLALLDSDHIAGASLDVFSKEPLDIEHLLWENEKVFITPHIAAKSSIKETVSQISQNIRAFNEGRLMSGVVDRKKGY</sequence>
<proteinExistence type="predicted"/>
<dbReference type="Gene3D" id="3.40.50.720">
    <property type="entry name" value="NAD(P)-binding Rossmann-like Domain"/>
    <property type="match status" value="2"/>
</dbReference>
<accession>A0ABV6CBS8</accession>
<dbReference type="SUPFAM" id="SSF52283">
    <property type="entry name" value="Formate/glycerate dehydrogenase catalytic domain-like"/>
    <property type="match status" value="1"/>
</dbReference>
<evidence type="ECO:0000313" key="4">
    <source>
        <dbReference type="EMBL" id="MFC0179731.1"/>
    </source>
</evidence>
<dbReference type="PANTHER" id="PTHR43333">
    <property type="entry name" value="2-HACID_DH_C DOMAIN-CONTAINING PROTEIN"/>
    <property type="match status" value="1"/>
</dbReference>
<dbReference type="RefSeq" id="WP_385876834.1">
    <property type="nucleotide sequence ID" value="NZ_JBHLXE010000071.1"/>
</dbReference>
<dbReference type="EMBL" id="JBHLXE010000071">
    <property type="protein sequence ID" value="MFC0179731.1"/>
    <property type="molecule type" value="Genomic_DNA"/>
</dbReference>
<organism evidence="4 5">
    <name type="scientific">Thorsellia kenyensis</name>
    <dbReference type="NCBI Taxonomy" id="1549888"/>
    <lineage>
        <taxon>Bacteria</taxon>
        <taxon>Pseudomonadati</taxon>
        <taxon>Pseudomonadota</taxon>
        <taxon>Gammaproteobacteria</taxon>
        <taxon>Enterobacterales</taxon>
        <taxon>Thorselliaceae</taxon>
        <taxon>Thorsellia</taxon>
    </lineage>
</organism>
<keyword evidence="5" id="KW-1185">Reference proteome</keyword>
<keyword evidence="1" id="KW-0560">Oxidoreductase</keyword>
<dbReference type="PANTHER" id="PTHR43333:SF1">
    <property type="entry name" value="D-ISOMER SPECIFIC 2-HYDROXYACID DEHYDROGENASE NAD-BINDING DOMAIN-CONTAINING PROTEIN"/>
    <property type="match status" value="1"/>
</dbReference>
<dbReference type="CDD" id="cd12164">
    <property type="entry name" value="GDH_like_2"/>
    <property type="match status" value="1"/>
</dbReference>
<reference evidence="4 5" key="1">
    <citation type="submission" date="2024-09" db="EMBL/GenBank/DDBJ databases">
        <authorList>
            <person name="Sun Q."/>
            <person name="Mori K."/>
        </authorList>
    </citation>
    <scope>NUCLEOTIDE SEQUENCE [LARGE SCALE GENOMIC DNA]</scope>
    <source>
        <strain evidence="4 5">CCM 8545</strain>
    </source>
</reference>
<keyword evidence="2" id="KW-0520">NAD</keyword>
<comment type="caution">
    <text evidence="4">The sequence shown here is derived from an EMBL/GenBank/DDBJ whole genome shotgun (WGS) entry which is preliminary data.</text>
</comment>
<evidence type="ECO:0000256" key="2">
    <source>
        <dbReference type="ARBA" id="ARBA00023027"/>
    </source>
</evidence>
<protein>
    <submittedName>
        <fullName evidence="4">2-hydroxyacid dehydrogenase</fullName>
    </submittedName>
</protein>
<dbReference type="InterPro" id="IPR006140">
    <property type="entry name" value="D-isomer_DH_NAD-bd"/>
</dbReference>
<evidence type="ECO:0000259" key="3">
    <source>
        <dbReference type="Pfam" id="PF02826"/>
    </source>
</evidence>
<evidence type="ECO:0000256" key="1">
    <source>
        <dbReference type="ARBA" id="ARBA00023002"/>
    </source>
</evidence>
<gene>
    <name evidence="4" type="ORF">ACFFIT_06480</name>
</gene>
<evidence type="ECO:0000313" key="5">
    <source>
        <dbReference type="Proteomes" id="UP001589758"/>
    </source>
</evidence>
<name>A0ABV6CBS8_9GAMM</name>
<dbReference type="SUPFAM" id="SSF51735">
    <property type="entry name" value="NAD(P)-binding Rossmann-fold domains"/>
    <property type="match status" value="1"/>
</dbReference>
<feature type="domain" description="D-isomer specific 2-hydroxyacid dehydrogenase NAD-binding" evidence="3">
    <location>
        <begin position="112"/>
        <end position="281"/>
    </location>
</feature>
<dbReference type="Proteomes" id="UP001589758">
    <property type="component" value="Unassembled WGS sequence"/>
</dbReference>